<dbReference type="STRING" id="1268072.PSAB_08060"/>
<accession>X4ZXY7</accession>
<name>X4ZXY7_9BACL</name>
<dbReference type="HOGENOM" id="CLU_168781_4_1_9"/>
<dbReference type="eggNOG" id="ENOG5033IWE">
    <property type="taxonomic scope" value="Bacteria"/>
</dbReference>
<dbReference type="InterPro" id="IPR009078">
    <property type="entry name" value="Ferritin-like_SF"/>
</dbReference>
<keyword evidence="3" id="KW-1185">Reference proteome</keyword>
<dbReference type="KEGG" id="psab:PSAB_08060"/>
<dbReference type="InterPro" id="IPR012347">
    <property type="entry name" value="Ferritin-like"/>
</dbReference>
<dbReference type="AlphaFoldDB" id="X4ZXY7"/>
<feature type="region of interest" description="Disordered" evidence="1">
    <location>
        <begin position="1"/>
        <end position="20"/>
    </location>
</feature>
<dbReference type="PATRIC" id="fig|1268072.3.peg.1674"/>
<gene>
    <name evidence="2" type="ORF">PSAB_08060</name>
</gene>
<feature type="compositionally biased region" description="Polar residues" evidence="1">
    <location>
        <begin position="10"/>
        <end position="20"/>
    </location>
</feature>
<dbReference type="EMBL" id="CP004078">
    <property type="protein sequence ID" value="AHV96544.1"/>
    <property type="molecule type" value="Genomic_DNA"/>
</dbReference>
<reference evidence="2 3" key="1">
    <citation type="journal article" date="2014" name="PLoS Genet.">
        <title>Comparative Genomic Analysis of N2-Fixing and Non-N2-Fixing Paenibacillus spp.: Organization, Evolution and Expression of the Nitrogen Fixation Genes.</title>
        <authorList>
            <person name="Xie J.B."/>
            <person name="Du Z."/>
            <person name="Bai L."/>
            <person name="Tian C."/>
            <person name="Zhang Y."/>
            <person name="Xie J.Y."/>
            <person name="Wang T."/>
            <person name="Liu X."/>
            <person name="Chen X."/>
            <person name="Cheng Q."/>
            <person name="Chen S."/>
            <person name="Li J."/>
        </authorList>
    </citation>
    <scope>NUCLEOTIDE SEQUENCE [LARGE SCALE GENOMIC DNA]</scope>
    <source>
        <strain evidence="2 3">T27</strain>
    </source>
</reference>
<evidence type="ECO:0000313" key="2">
    <source>
        <dbReference type="EMBL" id="AHV96544.1"/>
    </source>
</evidence>
<organism evidence="2 3">
    <name type="scientific">Paenibacillus sabinae T27</name>
    <dbReference type="NCBI Taxonomy" id="1268072"/>
    <lineage>
        <taxon>Bacteria</taxon>
        <taxon>Bacillati</taxon>
        <taxon>Bacillota</taxon>
        <taxon>Bacilli</taxon>
        <taxon>Bacillales</taxon>
        <taxon>Paenibacillaceae</taxon>
        <taxon>Paenibacillus</taxon>
    </lineage>
</organism>
<proteinExistence type="predicted"/>
<evidence type="ECO:0000313" key="3">
    <source>
        <dbReference type="Proteomes" id="UP000019772"/>
    </source>
</evidence>
<dbReference type="SUPFAM" id="SSF47240">
    <property type="entry name" value="Ferritin-like"/>
    <property type="match status" value="1"/>
</dbReference>
<protein>
    <recommendedName>
        <fullName evidence="4">Coat F domain-containing protein</fullName>
    </recommendedName>
</protein>
<dbReference type="Proteomes" id="UP000019772">
    <property type="component" value="Chromosome"/>
</dbReference>
<evidence type="ECO:0000256" key="1">
    <source>
        <dbReference type="SAM" id="MobiDB-lite"/>
    </source>
</evidence>
<sequence length="87" mass="10011">MNHPKKGMNAMQSTQMQPLSSKELDYISDSISNEEMLIKQYAATAGVTQNQAVRQICEQHIQNHNHHMEILIQLLQQHQQYAPSQPQ</sequence>
<evidence type="ECO:0008006" key="4">
    <source>
        <dbReference type="Google" id="ProtNLM"/>
    </source>
</evidence>
<dbReference type="Gene3D" id="1.20.1260.10">
    <property type="match status" value="1"/>
</dbReference>